<name>A0A0F8YB21_9ZZZZ</name>
<gene>
    <name evidence="1" type="ORF">LCGC14_2841310</name>
</gene>
<dbReference type="EMBL" id="LAZR01054390">
    <property type="protein sequence ID" value="KKK78662.1"/>
    <property type="molecule type" value="Genomic_DNA"/>
</dbReference>
<evidence type="ECO:0000313" key="1">
    <source>
        <dbReference type="EMBL" id="KKK78662.1"/>
    </source>
</evidence>
<protein>
    <submittedName>
        <fullName evidence="1">Uncharacterized protein</fullName>
    </submittedName>
</protein>
<reference evidence="1" key="1">
    <citation type="journal article" date="2015" name="Nature">
        <title>Complex archaea that bridge the gap between prokaryotes and eukaryotes.</title>
        <authorList>
            <person name="Spang A."/>
            <person name="Saw J.H."/>
            <person name="Jorgensen S.L."/>
            <person name="Zaremba-Niedzwiedzka K."/>
            <person name="Martijn J."/>
            <person name="Lind A.E."/>
            <person name="van Eijk R."/>
            <person name="Schleper C."/>
            <person name="Guy L."/>
            <person name="Ettema T.J."/>
        </authorList>
    </citation>
    <scope>NUCLEOTIDE SEQUENCE</scope>
</reference>
<sequence length="295" mass="30695">MPRINHDLRIANGGTISMPPFIGGEVGWGNLSTPSVYVASATQLYPRGTMFRKGEKSYVYSKLYTTTRSGAYGGYTGGLGLFSVAQDSSTLTIASAGAAIGESTVTVTDTLTVNEFAGGLITIYEAGQPIVSMGILSNTATVITLDGALPGTYSTGVTNIHVVKSPYKDVVIPGASVSAGAAFDYCPGVFNSPIDVDGNVAAEDDFVWLQCFGPCFMWASGSYQGGVGGERTVIIEGDGAGQVLNDTLIETMTSFQIIGYLFPGTGDVTVGNNPDPADGTDPSLMQNVVFLTIRQ</sequence>
<comment type="caution">
    <text evidence="1">The sequence shown here is derived from an EMBL/GenBank/DDBJ whole genome shotgun (WGS) entry which is preliminary data.</text>
</comment>
<proteinExistence type="predicted"/>
<accession>A0A0F8YB21</accession>
<dbReference type="AlphaFoldDB" id="A0A0F8YB21"/>
<organism evidence="1">
    <name type="scientific">marine sediment metagenome</name>
    <dbReference type="NCBI Taxonomy" id="412755"/>
    <lineage>
        <taxon>unclassified sequences</taxon>
        <taxon>metagenomes</taxon>
        <taxon>ecological metagenomes</taxon>
    </lineage>
</organism>